<proteinExistence type="predicted"/>
<dbReference type="InterPro" id="IPR047057">
    <property type="entry name" value="MerR_fam"/>
</dbReference>
<dbReference type="InterPro" id="IPR015358">
    <property type="entry name" value="Tscrpt_reg_MerR_DNA-bd"/>
</dbReference>
<dbReference type="CDD" id="cd01110">
    <property type="entry name" value="HTH_SoxR"/>
    <property type="match status" value="1"/>
</dbReference>
<gene>
    <name evidence="9" type="ORF">UFOPK3772_00530</name>
</gene>
<evidence type="ECO:0000256" key="7">
    <source>
        <dbReference type="ARBA" id="ARBA00023163"/>
    </source>
</evidence>
<dbReference type="PANTHER" id="PTHR30204:SF0">
    <property type="entry name" value="REDOX-SENSITIVE TRANSCRIPTIONAL ACTIVATOR SOXR"/>
    <property type="match status" value="1"/>
</dbReference>
<keyword evidence="4" id="KW-0411">Iron-sulfur</keyword>
<keyword evidence="3" id="KW-0408">Iron</keyword>
<dbReference type="PANTHER" id="PTHR30204">
    <property type="entry name" value="REDOX-CYCLING DRUG-SENSING TRANSCRIPTIONAL ACTIVATOR SOXR"/>
    <property type="match status" value="1"/>
</dbReference>
<dbReference type="GO" id="GO:0006979">
    <property type="term" value="P:response to oxidative stress"/>
    <property type="evidence" value="ECO:0007669"/>
    <property type="project" value="InterPro"/>
</dbReference>
<feature type="domain" description="HTH merR-type" evidence="8">
    <location>
        <begin position="10"/>
        <end position="78"/>
    </location>
</feature>
<dbReference type="GO" id="GO:0003700">
    <property type="term" value="F:DNA-binding transcription factor activity"/>
    <property type="evidence" value="ECO:0007669"/>
    <property type="project" value="InterPro"/>
</dbReference>
<dbReference type="GO" id="GO:0051537">
    <property type="term" value="F:2 iron, 2 sulfur cluster binding"/>
    <property type="evidence" value="ECO:0007669"/>
    <property type="project" value="UniProtKB-KW"/>
</dbReference>
<keyword evidence="2" id="KW-0479">Metal-binding</keyword>
<evidence type="ECO:0000256" key="4">
    <source>
        <dbReference type="ARBA" id="ARBA00023014"/>
    </source>
</evidence>
<organism evidence="9">
    <name type="scientific">freshwater metagenome</name>
    <dbReference type="NCBI Taxonomy" id="449393"/>
    <lineage>
        <taxon>unclassified sequences</taxon>
        <taxon>metagenomes</taxon>
        <taxon>ecological metagenomes</taxon>
    </lineage>
</organism>
<keyword evidence="1" id="KW-0001">2Fe-2S</keyword>
<evidence type="ECO:0000256" key="6">
    <source>
        <dbReference type="ARBA" id="ARBA00023125"/>
    </source>
</evidence>
<keyword evidence="7" id="KW-0804">Transcription</keyword>
<keyword evidence="6" id="KW-0238">DNA-binding</keyword>
<evidence type="ECO:0000259" key="8">
    <source>
        <dbReference type="PROSITE" id="PS50937"/>
    </source>
</evidence>
<dbReference type="GO" id="GO:0046872">
    <property type="term" value="F:metal ion binding"/>
    <property type="evidence" value="ECO:0007669"/>
    <property type="project" value="UniProtKB-KW"/>
</dbReference>
<sequence length="165" mass="18291">MLPDACTSPTLTVGQLADRSGITVSALHFYERSGLIRSTRDSGNRRHYARDVLRRLAFIRASQRVGIPLAEIRTALDALPKRRTPREADWFTLSTAWRTRLDDQIEQLTRLREDLTNCIGCGCLSFARCHLVNTGDAMAAEGVGARRLEPGTPRPEPFEGCPLGA</sequence>
<evidence type="ECO:0000256" key="3">
    <source>
        <dbReference type="ARBA" id="ARBA00023004"/>
    </source>
</evidence>
<dbReference type="PROSITE" id="PS00552">
    <property type="entry name" value="HTH_MERR_1"/>
    <property type="match status" value="1"/>
</dbReference>
<dbReference type="PRINTS" id="PR00040">
    <property type="entry name" value="HTHMERR"/>
</dbReference>
<dbReference type="Pfam" id="PF09278">
    <property type="entry name" value="MerR-DNA-bind"/>
    <property type="match status" value="1"/>
</dbReference>
<protein>
    <submittedName>
        <fullName evidence="9">Unannotated protein</fullName>
    </submittedName>
</protein>
<dbReference type="EMBL" id="CAFBNE010000011">
    <property type="protein sequence ID" value="CAB4935398.1"/>
    <property type="molecule type" value="Genomic_DNA"/>
</dbReference>
<dbReference type="SMART" id="SM00422">
    <property type="entry name" value="HTH_MERR"/>
    <property type="match status" value="1"/>
</dbReference>
<dbReference type="SUPFAM" id="SSF46955">
    <property type="entry name" value="Putative DNA-binding domain"/>
    <property type="match status" value="1"/>
</dbReference>
<dbReference type="Pfam" id="PF00376">
    <property type="entry name" value="MerR"/>
    <property type="match status" value="1"/>
</dbReference>
<dbReference type="InterPro" id="IPR010211">
    <property type="entry name" value="Redox-sen_tscrpt-act_SoxR"/>
</dbReference>
<dbReference type="InterPro" id="IPR000551">
    <property type="entry name" value="MerR-type_HTH_dom"/>
</dbReference>
<dbReference type="GO" id="GO:0003677">
    <property type="term" value="F:DNA binding"/>
    <property type="evidence" value="ECO:0007669"/>
    <property type="project" value="UniProtKB-KW"/>
</dbReference>
<evidence type="ECO:0000313" key="9">
    <source>
        <dbReference type="EMBL" id="CAB4935398.1"/>
    </source>
</evidence>
<dbReference type="NCBIfam" id="TIGR01950">
    <property type="entry name" value="SoxR"/>
    <property type="match status" value="1"/>
</dbReference>
<evidence type="ECO:0000256" key="5">
    <source>
        <dbReference type="ARBA" id="ARBA00023015"/>
    </source>
</evidence>
<dbReference type="PROSITE" id="PS50937">
    <property type="entry name" value="HTH_MERR_2"/>
    <property type="match status" value="1"/>
</dbReference>
<reference evidence="9" key="1">
    <citation type="submission" date="2020-05" db="EMBL/GenBank/DDBJ databases">
        <authorList>
            <person name="Chiriac C."/>
            <person name="Salcher M."/>
            <person name="Ghai R."/>
            <person name="Kavagutti S V."/>
        </authorList>
    </citation>
    <scope>NUCLEOTIDE SEQUENCE</scope>
</reference>
<name>A0A6J7IW03_9ZZZZ</name>
<accession>A0A6J7IW03</accession>
<dbReference type="Gene3D" id="1.10.1660.10">
    <property type="match status" value="1"/>
</dbReference>
<dbReference type="InterPro" id="IPR009061">
    <property type="entry name" value="DNA-bd_dom_put_sf"/>
</dbReference>
<evidence type="ECO:0000256" key="2">
    <source>
        <dbReference type="ARBA" id="ARBA00022723"/>
    </source>
</evidence>
<keyword evidence="5" id="KW-0805">Transcription regulation</keyword>
<evidence type="ECO:0000256" key="1">
    <source>
        <dbReference type="ARBA" id="ARBA00022714"/>
    </source>
</evidence>
<dbReference type="AlphaFoldDB" id="A0A6J7IW03"/>